<feature type="binding site" evidence="7">
    <location>
        <position position="112"/>
    </location>
    <ligand>
        <name>Zn(2+)</name>
        <dbReference type="ChEBI" id="CHEBI:29105"/>
    </ligand>
</feature>
<dbReference type="EMBL" id="CP084166">
    <property type="protein sequence ID" value="UJG40648.1"/>
    <property type="molecule type" value="Genomic_DNA"/>
</dbReference>
<evidence type="ECO:0000259" key="8">
    <source>
        <dbReference type="Pfam" id="PF01948"/>
    </source>
</evidence>
<dbReference type="InterPro" id="IPR036792">
    <property type="entry name" value="Asp_carbatrfase_reg_C_sf"/>
</dbReference>
<comment type="cofactor">
    <cofactor evidence="7">
        <name>Zn(2+)</name>
        <dbReference type="ChEBI" id="CHEBI:29105"/>
    </cofactor>
    <text evidence="7">Binds 1 zinc ion per subunit.</text>
</comment>
<sequence>METVEEKKLIVTKIKEGTVIDRIPPGKALKVLHVLGINDNYPYTVALAMRVKSKKMQLKDIVKIKGKMLTSEESQKLSLIAPNAVVNIINDYKVEKKIVLEIPEQVSEIIKCLNPNCVTNNREPVFPSFSVISKEPLILQCKYCDRLLEGQNLSEQL</sequence>
<evidence type="ECO:0000256" key="5">
    <source>
        <dbReference type="ARBA" id="ARBA00022833"/>
    </source>
</evidence>
<gene>
    <name evidence="7 10" type="primary">pyrI</name>
    <name evidence="10" type="ORF">K9W45_12535</name>
</gene>
<dbReference type="NCBIfam" id="TIGR00240">
    <property type="entry name" value="ATCase_reg"/>
    <property type="match status" value="1"/>
</dbReference>
<dbReference type="SUPFAM" id="SSF57825">
    <property type="entry name" value="Aspartate carbamoyltransferase, Regulatory-chain, C-terminal domain"/>
    <property type="match status" value="1"/>
</dbReference>
<evidence type="ECO:0000256" key="1">
    <source>
        <dbReference type="ARBA" id="ARBA00002565"/>
    </source>
</evidence>
<dbReference type="HAMAP" id="MF_00002">
    <property type="entry name" value="Asp_carb_tr_reg"/>
    <property type="match status" value="1"/>
</dbReference>
<dbReference type="Gene3D" id="3.30.70.140">
    <property type="entry name" value="Aspartate carbamoyltransferase regulatory subunit, N-terminal domain"/>
    <property type="match status" value="1"/>
</dbReference>
<proteinExistence type="inferred from homology"/>
<comment type="similarity">
    <text evidence="2 7">Belongs to the PyrI family.</text>
</comment>
<dbReference type="GO" id="GO:0009347">
    <property type="term" value="C:aspartate carbamoyltransferase complex"/>
    <property type="evidence" value="ECO:0007669"/>
    <property type="project" value="InterPro"/>
</dbReference>
<dbReference type="InterPro" id="IPR020542">
    <property type="entry name" value="Asp_carbamoyltrfase_reg_C"/>
</dbReference>
<dbReference type="GO" id="GO:0016740">
    <property type="term" value="F:transferase activity"/>
    <property type="evidence" value="ECO:0007669"/>
    <property type="project" value="UniProtKB-KW"/>
</dbReference>
<comment type="subunit">
    <text evidence="7">Contains catalytic and regulatory chains.</text>
</comment>
<dbReference type="PANTHER" id="PTHR35805">
    <property type="entry name" value="ASPARTATE CARBAMOYLTRANSFERASE REGULATORY CHAIN"/>
    <property type="match status" value="1"/>
</dbReference>
<dbReference type="InterPro" id="IPR036793">
    <property type="entry name" value="Asp_carbatrfase_reg_N_sf"/>
</dbReference>
<dbReference type="PANTHER" id="PTHR35805:SF1">
    <property type="entry name" value="ASPARTATE CARBAMOYLTRANSFERASE REGULATORY CHAIN"/>
    <property type="match status" value="1"/>
</dbReference>
<protein>
    <recommendedName>
        <fullName evidence="3 7">Aspartate carbamoyltransferase regulatory chain</fullName>
    </recommendedName>
</protein>
<dbReference type="Proteomes" id="UP001201020">
    <property type="component" value="Chromosome"/>
</dbReference>
<evidence type="ECO:0000256" key="4">
    <source>
        <dbReference type="ARBA" id="ARBA00022723"/>
    </source>
</evidence>
<dbReference type="GO" id="GO:0006221">
    <property type="term" value="P:pyrimidine nucleotide biosynthetic process"/>
    <property type="evidence" value="ECO:0007669"/>
    <property type="project" value="UniProtKB-UniRule"/>
</dbReference>
<evidence type="ECO:0000313" key="10">
    <source>
        <dbReference type="EMBL" id="UJG40648.1"/>
    </source>
</evidence>
<accession>A0A9Y1FLK3</accession>
<dbReference type="Pfam" id="PF02748">
    <property type="entry name" value="PyrI_C"/>
    <property type="match status" value="1"/>
</dbReference>
<feature type="binding site" evidence="7">
    <location>
        <position position="144"/>
    </location>
    <ligand>
        <name>Zn(2+)</name>
        <dbReference type="ChEBI" id="CHEBI:29105"/>
    </ligand>
</feature>
<dbReference type="AlphaFoldDB" id="A0A9Y1FLK3"/>
<dbReference type="SUPFAM" id="SSF54893">
    <property type="entry name" value="Aspartate carbamoyltransferase, Regulatory-chain, N-terminal domain"/>
    <property type="match status" value="1"/>
</dbReference>
<dbReference type="Gene3D" id="2.30.30.20">
    <property type="entry name" value="Aspartate carbamoyltransferase regulatory subunit, C-terminal domain"/>
    <property type="match status" value="1"/>
</dbReference>
<evidence type="ECO:0000256" key="7">
    <source>
        <dbReference type="HAMAP-Rule" id="MF_00002"/>
    </source>
</evidence>
<dbReference type="GO" id="GO:0006207">
    <property type="term" value="P:'de novo' pyrimidine nucleobase biosynthetic process"/>
    <property type="evidence" value="ECO:0007669"/>
    <property type="project" value="InterPro"/>
</dbReference>
<feature type="domain" description="Aspartate carbamoyltransferase regulatory subunit C-terminal" evidence="9">
    <location>
        <begin position="105"/>
        <end position="150"/>
    </location>
</feature>
<dbReference type="Pfam" id="PF01948">
    <property type="entry name" value="PyrI"/>
    <property type="match status" value="1"/>
</dbReference>
<keyword evidence="4 7" id="KW-0479">Metal-binding</keyword>
<evidence type="ECO:0000256" key="2">
    <source>
        <dbReference type="ARBA" id="ARBA00010498"/>
    </source>
</evidence>
<dbReference type="InterPro" id="IPR002801">
    <property type="entry name" value="Asp_carbamoylTrfase_reg"/>
</dbReference>
<name>A0A9Y1FLK3_9ARCH</name>
<feature type="binding site" evidence="7">
    <location>
        <position position="141"/>
    </location>
    <ligand>
        <name>Zn(2+)</name>
        <dbReference type="ChEBI" id="CHEBI:29105"/>
    </ligand>
</feature>
<dbReference type="GO" id="GO:0046872">
    <property type="term" value="F:metal ion binding"/>
    <property type="evidence" value="ECO:0007669"/>
    <property type="project" value="UniProtKB-KW"/>
</dbReference>
<organism evidence="10">
    <name type="scientific">Candidatus Heimdallarchaeum aukensis</name>
    <dbReference type="NCBI Taxonomy" id="2876573"/>
    <lineage>
        <taxon>Archaea</taxon>
        <taxon>Promethearchaeati</taxon>
        <taxon>Candidatus Heimdallarchaeota</taxon>
        <taxon>Candidatus Heimdallarchaeia (ex Rinke et al. 2021) (nom. nud.)</taxon>
        <taxon>Candidatus Heimdallarchaeales</taxon>
        <taxon>Candidatus Heimdallarchaeaceae</taxon>
        <taxon>Candidatus Heimdallarchaeum</taxon>
    </lineage>
</organism>
<keyword evidence="6 7" id="KW-0665">Pyrimidine biosynthesis</keyword>
<reference evidence="10" key="1">
    <citation type="journal article" date="2022" name="Nat. Microbiol.">
        <title>Unique mobile elements and scalable gene flow at the prokaryote-eukaryote boundary revealed by circularized Asgard archaea genomes.</title>
        <authorList>
            <person name="Wu F."/>
            <person name="Speth D.R."/>
            <person name="Philosof A."/>
            <person name="Cremiere A."/>
            <person name="Narayanan A."/>
            <person name="Barco R.A."/>
            <person name="Connon S.A."/>
            <person name="Amend J.P."/>
            <person name="Antoshechkin I.A."/>
            <person name="Orphan V.J."/>
        </authorList>
    </citation>
    <scope>NUCLEOTIDE SEQUENCE</scope>
    <source>
        <strain evidence="10">PM71</strain>
    </source>
</reference>
<keyword evidence="10" id="KW-0808">Transferase</keyword>
<comment type="function">
    <text evidence="1 7">Involved in allosteric regulation of aspartate carbamoyltransferase.</text>
</comment>
<dbReference type="InterPro" id="IPR020545">
    <property type="entry name" value="Asp_carbamoyltransf_reg_N"/>
</dbReference>
<evidence type="ECO:0000256" key="6">
    <source>
        <dbReference type="ARBA" id="ARBA00022975"/>
    </source>
</evidence>
<evidence type="ECO:0000259" key="9">
    <source>
        <dbReference type="Pfam" id="PF02748"/>
    </source>
</evidence>
<evidence type="ECO:0000256" key="3">
    <source>
        <dbReference type="ARBA" id="ARBA00021764"/>
    </source>
</evidence>
<keyword evidence="5 7" id="KW-0862">Zinc</keyword>
<feature type="binding site" evidence="7">
    <location>
        <position position="117"/>
    </location>
    <ligand>
        <name>Zn(2+)</name>
        <dbReference type="ChEBI" id="CHEBI:29105"/>
    </ligand>
</feature>
<feature type="domain" description="Aspartate carbamoyltransferase regulatory subunit N-terminal" evidence="8">
    <location>
        <begin position="10"/>
        <end position="100"/>
    </location>
</feature>